<feature type="region of interest" description="Disordered" evidence="1">
    <location>
        <begin position="222"/>
        <end position="262"/>
    </location>
</feature>
<reference evidence="2 3" key="1">
    <citation type="submission" date="2016-10" db="EMBL/GenBank/DDBJ databases">
        <title>Genome sequence of the basidiomycete white-rot fungus Trametes pubescens.</title>
        <authorList>
            <person name="Makela M.R."/>
            <person name="Granchi Z."/>
            <person name="Peng M."/>
            <person name="De Vries R.P."/>
            <person name="Grigoriev I."/>
            <person name="Riley R."/>
            <person name="Hilden K."/>
        </authorList>
    </citation>
    <scope>NUCLEOTIDE SEQUENCE [LARGE SCALE GENOMIC DNA]</scope>
    <source>
        <strain evidence="2 3">FBCC735</strain>
    </source>
</reference>
<feature type="compositionally biased region" description="Low complexity" evidence="1">
    <location>
        <begin position="329"/>
        <end position="343"/>
    </location>
</feature>
<evidence type="ECO:0000313" key="2">
    <source>
        <dbReference type="EMBL" id="OJT12504.1"/>
    </source>
</evidence>
<dbReference type="OrthoDB" id="2756551at2759"/>
<accession>A0A1M2VY19</accession>
<feature type="compositionally biased region" description="Basic and acidic residues" evidence="1">
    <location>
        <begin position="231"/>
        <end position="241"/>
    </location>
</feature>
<dbReference type="EMBL" id="MNAD01000480">
    <property type="protein sequence ID" value="OJT12504.1"/>
    <property type="molecule type" value="Genomic_DNA"/>
</dbReference>
<dbReference type="Proteomes" id="UP000184267">
    <property type="component" value="Unassembled WGS sequence"/>
</dbReference>
<gene>
    <name evidence="2" type="ORF">TRAPUB_10905</name>
</gene>
<comment type="caution">
    <text evidence="2">The sequence shown here is derived from an EMBL/GenBank/DDBJ whole genome shotgun (WGS) entry which is preliminary data.</text>
</comment>
<organism evidence="2 3">
    <name type="scientific">Trametes pubescens</name>
    <name type="common">White-rot fungus</name>
    <dbReference type="NCBI Taxonomy" id="154538"/>
    <lineage>
        <taxon>Eukaryota</taxon>
        <taxon>Fungi</taxon>
        <taxon>Dikarya</taxon>
        <taxon>Basidiomycota</taxon>
        <taxon>Agaricomycotina</taxon>
        <taxon>Agaricomycetes</taxon>
        <taxon>Polyporales</taxon>
        <taxon>Polyporaceae</taxon>
        <taxon>Trametes</taxon>
    </lineage>
</organism>
<evidence type="ECO:0000256" key="1">
    <source>
        <dbReference type="SAM" id="MobiDB-lite"/>
    </source>
</evidence>
<feature type="region of interest" description="Disordered" evidence="1">
    <location>
        <begin position="317"/>
        <end position="372"/>
    </location>
</feature>
<evidence type="ECO:0000313" key="3">
    <source>
        <dbReference type="Proteomes" id="UP000184267"/>
    </source>
</evidence>
<dbReference type="STRING" id="154538.A0A1M2VY19"/>
<sequence>MTTRNTTFTPIDGYTGRLFTALTVFDGKPVALGRSHASWFLVFPHPEGTKLTRAVMCLNFIPPSGPHSVSVAAVGSATIPPLRRFIIGGTQGLEVFNVLHKLHDGAGRRPIKVVEMYECCQRDDWRLGYHKDECPLLKEGKPYEAECLRNLHDNGWWFNHGALGPVNLTGLNERKRAVDDGDEDALVFGRRTPPHDVPVPSKQPAPGFQVIADNITEDATLQENASGGPNEDTHQGEEHSHPLTVDDFPPLPPLPPAAGFVPTGDPFVDEKLLKRHVQNNLTTTERLELRLLFALRAEVWLTRRQLASDRWLEAHGRDLDEGGGDSGDESAGSMPSMPSVSESDSSDDGLWYDESDDEDDPSSDSEDGKGAI</sequence>
<dbReference type="OMA" id="NHASWFL"/>
<protein>
    <submittedName>
        <fullName evidence="2">Uncharacterized protein</fullName>
    </submittedName>
</protein>
<feature type="compositionally biased region" description="Acidic residues" evidence="1">
    <location>
        <begin position="344"/>
        <end position="365"/>
    </location>
</feature>
<proteinExistence type="predicted"/>
<name>A0A1M2VY19_TRAPU</name>
<dbReference type="AlphaFoldDB" id="A0A1M2VY19"/>
<keyword evidence="3" id="KW-1185">Reference proteome</keyword>